<dbReference type="SUPFAM" id="SSF53335">
    <property type="entry name" value="S-adenosyl-L-methionine-dependent methyltransferases"/>
    <property type="match status" value="1"/>
</dbReference>
<gene>
    <name evidence="1" type="ORF">SAMN05216490_1944</name>
</gene>
<keyword evidence="2" id="KW-1185">Reference proteome</keyword>
<name>A0A1H1VKF2_MUCMA</name>
<dbReference type="Proteomes" id="UP000199679">
    <property type="component" value="Chromosome I"/>
</dbReference>
<evidence type="ECO:0000313" key="1">
    <source>
        <dbReference type="EMBL" id="SDS85145.1"/>
    </source>
</evidence>
<proteinExistence type="predicted"/>
<evidence type="ECO:0008006" key="3">
    <source>
        <dbReference type="Google" id="ProtNLM"/>
    </source>
</evidence>
<accession>A0A1H1VKF2</accession>
<reference evidence="1 2" key="1">
    <citation type="submission" date="2016-10" db="EMBL/GenBank/DDBJ databases">
        <authorList>
            <person name="de Groot N.N."/>
        </authorList>
    </citation>
    <scope>NUCLEOTIDE SEQUENCE [LARGE SCALE GENOMIC DNA]</scope>
    <source>
        <strain evidence="1 2">MP1X4</strain>
    </source>
</reference>
<dbReference type="AlphaFoldDB" id="A0A1H1VKF2"/>
<dbReference type="InterPro" id="IPR029063">
    <property type="entry name" value="SAM-dependent_MTases_sf"/>
</dbReference>
<dbReference type="STRING" id="652787.SAMN05216490_1944"/>
<protein>
    <recommendedName>
        <fullName evidence="3">Methyltransferase domain-containing protein</fullName>
    </recommendedName>
</protein>
<dbReference type="Gene3D" id="3.40.50.150">
    <property type="entry name" value="Vaccinia Virus protein VP39"/>
    <property type="match status" value="1"/>
</dbReference>
<sequence>MKKAIYYILTSVMKREKLLALLSDKEEKELLAFKKRGYLYDIGWINSLSTGTIVDQSGKPLPWVTYPYIKFIEERLKCGFEIFEFGSGNSTLYYADKVAGVYSVENNEFWYDKIKSTMPSNVKLSYCELVYGGSYCKYATQTDNQYDMIIVDGRDRVNCCINNLSALKSTGVMVLDDSEREQYAPGINFLTKRIDFWGTAPTVNYLKCTTVFYRDNNCLGI</sequence>
<evidence type="ECO:0000313" key="2">
    <source>
        <dbReference type="Proteomes" id="UP000199679"/>
    </source>
</evidence>
<organism evidence="1 2">
    <name type="scientific">Mucilaginibacter mallensis</name>
    <dbReference type="NCBI Taxonomy" id="652787"/>
    <lineage>
        <taxon>Bacteria</taxon>
        <taxon>Pseudomonadati</taxon>
        <taxon>Bacteroidota</taxon>
        <taxon>Sphingobacteriia</taxon>
        <taxon>Sphingobacteriales</taxon>
        <taxon>Sphingobacteriaceae</taxon>
        <taxon>Mucilaginibacter</taxon>
    </lineage>
</organism>
<dbReference type="EMBL" id="LT629740">
    <property type="protein sequence ID" value="SDS85145.1"/>
    <property type="molecule type" value="Genomic_DNA"/>
</dbReference>